<dbReference type="AlphaFoldDB" id="A0A6A5TRG7"/>
<feature type="non-terminal residue" evidence="1">
    <location>
        <position position="1"/>
    </location>
</feature>
<dbReference type="InterPro" id="IPR027417">
    <property type="entry name" value="P-loop_NTPase"/>
</dbReference>
<accession>A0A6A5TRG7</accession>
<dbReference type="EMBL" id="ML976999">
    <property type="protein sequence ID" value="KAF1954309.1"/>
    <property type="molecule type" value="Genomic_DNA"/>
</dbReference>
<evidence type="ECO:0000313" key="1">
    <source>
        <dbReference type="EMBL" id="KAF1954309.1"/>
    </source>
</evidence>
<evidence type="ECO:0000313" key="2">
    <source>
        <dbReference type="Proteomes" id="UP000800035"/>
    </source>
</evidence>
<protein>
    <recommendedName>
        <fullName evidence="3">NB-ARC domain-containing protein</fullName>
    </recommendedName>
</protein>
<name>A0A6A5TRG7_9PLEO</name>
<dbReference type="PANTHER" id="PTHR35205">
    <property type="entry name" value="NB-ARC AND TPR DOMAIN PROTEIN"/>
    <property type="match status" value="1"/>
</dbReference>
<proteinExistence type="predicted"/>
<dbReference type="SUPFAM" id="SSF52540">
    <property type="entry name" value="P-loop containing nucleoside triphosphate hydrolases"/>
    <property type="match status" value="1"/>
</dbReference>
<gene>
    <name evidence="1" type="ORF">CC80DRAFT_567449</name>
</gene>
<dbReference type="OrthoDB" id="20872at2759"/>
<dbReference type="PANTHER" id="PTHR35205:SF1">
    <property type="entry name" value="ZU5 DOMAIN-CONTAINING PROTEIN"/>
    <property type="match status" value="1"/>
</dbReference>
<keyword evidence="2" id="KW-1185">Reference proteome</keyword>
<reference evidence="1" key="1">
    <citation type="journal article" date="2020" name="Stud. Mycol.">
        <title>101 Dothideomycetes genomes: a test case for predicting lifestyles and emergence of pathogens.</title>
        <authorList>
            <person name="Haridas S."/>
            <person name="Albert R."/>
            <person name="Binder M."/>
            <person name="Bloem J."/>
            <person name="Labutti K."/>
            <person name="Salamov A."/>
            <person name="Andreopoulos B."/>
            <person name="Baker S."/>
            <person name="Barry K."/>
            <person name="Bills G."/>
            <person name="Bluhm B."/>
            <person name="Cannon C."/>
            <person name="Castanera R."/>
            <person name="Culley D."/>
            <person name="Daum C."/>
            <person name="Ezra D."/>
            <person name="Gonzalez J."/>
            <person name="Henrissat B."/>
            <person name="Kuo A."/>
            <person name="Liang C."/>
            <person name="Lipzen A."/>
            <person name="Lutzoni F."/>
            <person name="Magnuson J."/>
            <person name="Mondo S."/>
            <person name="Nolan M."/>
            <person name="Ohm R."/>
            <person name="Pangilinan J."/>
            <person name="Park H.-J."/>
            <person name="Ramirez L."/>
            <person name="Alfaro M."/>
            <person name="Sun H."/>
            <person name="Tritt A."/>
            <person name="Yoshinaga Y."/>
            <person name="Zwiers L.-H."/>
            <person name="Turgeon B."/>
            <person name="Goodwin S."/>
            <person name="Spatafora J."/>
            <person name="Crous P."/>
            <person name="Grigoriev I."/>
        </authorList>
    </citation>
    <scope>NUCLEOTIDE SEQUENCE</scope>
    <source>
        <strain evidence="1">CBS 675.92</strain>
    </source>
</reference>
<dbReference type="Proteomes" id="UP000800035">
    <property type="component" value="Unassembled WGS sequence"/>
</dbReference>
<evidence type="ECO:0008006" key="3">
    <source>
        <dbReference type="Google" id="ProtNLM"/>
    </source>
</evidence>
<organism evidence="1 2">
    <name type="scientific">Byssothecium circinans</name>
    <dbReference type="NCBI Taxonomy" id="147558"/>
    <lineage>
        <taxon>Eukaryota</taxon>
        <taxon>Fungi</taxon>
        <taxon>Dikarya</taxon>
        <taxon>Ascomycota</taxon>
        <taxon>Pezizomycotina</taxon>
        <taxon>Dothideomycetes</taxon>
        <taxon>Pleosporomycetidae</taxon>
        <taxon>Pleosporales</taxon>
        <taxon>Massarineae</taxon>
        <taxon>Massarinaceae</taxon>
        <taxon>Byssothecium</taxon>
    </lineage>
</organism>
<sequence>IVRDKSKFAGNLRRTGSILVTSRSRDVAYRLTGAYASVVEVKPMGKDDALALLLKKLGPIINEDEAVELIRALDSMPLALTQAAAFVKQRAPRMSLSRYVDEVRRSDRDRARLLEKDVGDSRRDGRASNSIIATWQISFEHIRKQAPTAARLLSLMSLFDR</sequence>